<dbReference type="InterPro" id="IPR029063">
    <property type="entry name" value="SAM-dependent_MTases_sf"/>
</dbReference>
<evidence type="ECO:0000313" key="1">
    <source>
        <dbReference type="EMBL" id="MBR8826380.1"/>
    </source>
</evidence>
<gene>
    <name evidence="1" type="ORF">DSM107014_00500</name>
</gene>
<keyword evidence="1" id="KW-0808">Transferase</keyword>
<organism evidence="1 2">
    <name type="scientific">Gomphosphaeria aponina SAG 52.96 = DSM 107014</name>
    <dbReference type="NCBI Taxonomy" id="1521640"/>
    <lineage>
        <taxon>Bacteria</taxon>
        <taxon>Bacillati</taxon>
        <taxon>Cyanobacteriota</taxon>
        <taxon>Cyanophyceae</taxon>
        <taxon>Oscillatoriophycideae</taxon>
        <taxon>Chroococcales</taxon>
        <taxon>Gomphosphaeriaceae</taxon>
        <taxon>Gomphosphaeria</taxon>
    </lineage>
</organism>
<dbReference type="Gene3D" id="3.40.50.150">
    <property type="entry name" value="Vaccinia Virus protein VP39"/>
    <property type="match status" value="1"/>
</dbReference>
<dbReference type="EMBL" id="JADQBC010000002">
    <property type="protein sequence ID" value="MBR8826380.1"/>
    <property type="molecule type" value="Genomic_DNA"/>
</dbReference>
<comment type="caution">
    <text evidence="1">The sequence shown here is derived from an EMBL/GenBank/DDBJ whole genome shotgun (WGS) entry which is preliminary data.</text>
</comment>
<dbReference type="AlphaFoldDB" id="A0A941GSS5"/>
<sequence length="197" mass="22741">MQIKPKQFIKKNLGIEDQLWLRVVETKTTRKLIGELSPAGLNCLEISGNRWKDFGFKTYKSTAYPDYDVCEAPLTERYDVIIAEHVFEHLLWPYRAGKNVYEMLNEGGYLLISTPFLVRLHTAYADCSRWSETGLKYFLAECGFPLENTSTGSWGNRACIKANFLKWVKHRGVLHSMVNEPNFPIVVWALTKKHHAN</sequence>
<reference evidence="1" key="1">
    <citation type="submission" date="2021-02" db="EMBL/GenBank/DDBJ databases">
        <title>Metagenome analyses of Stigonema ocellatum DSM 106950, Chlorogloea purpurea SAG 13.99 and Gomphosphaeria aponina DSM 107014.</title>
        <authorList>
            <person name="Marter P."/>
            <person name="Huang S."/>
        </authorList>
    </citation>
    <scope>NUCLEOTIDE SEQUENCE</scope>
    <source>
        <strain evidence="1">JP213</strain>
    </source>
</reference>
<dbReference type="Pfam" id="PF13489">
    <property type="entry name" value="Methyltransf_23"/>
    <property type="match status" value="1"/>
</dbReference>
<evidence type="ECO:0000313" key="2">
    <source>
        <dbReference type="Proteomes" id="UP000767446"/>
    </source>
</evidence>
<dbReference type="GO" id="GO:0008168">
    <property type="term" value="F:methyltransferase activity"/>
    <property type="evidence" value="ECO:0007669"/>
    <property type="project" value="UniProtKB-KW"/>
</dbReference>
<dbReference type="SUPFAM" id="SSF53335">
    <property type="entry name" value="S-adenosyl-L-methionine-dependent methyltransferases"/>
    <property type="match status" value="1"/>
</dbReference>
<dbReference type="GO" id="GO:0032259">
    <property type="term" value="P:methylation"/>
    <property type="evidence" value="ECO:0007669"/>
    <property type="project" value="UniProtKB-KW"/>
</dbReference>
<dbReference type="Proteomes" id="UP000767446">
    <property type="component" value="Unassembled WGS sequence"/>
</dbReference>
<protein>
    <submittedName>
        <fullName evidence="1">Methyltransferase domain-containing protein</fullName>
    </submittedName>
</protein>
<accession>A0A941GSS5</accession>
<name>A0A941GSS5_9CHRO</name>
<proteinExistence type="predicted"/>
<keyword evidence="1" id="KW-0489">Methyltransferase</keyword>